<dbReference type="Gramene" id="novel_model_7014_5bd9a17a.1.5bd9b13d">
    <property type="protein sequence ID" value="cds.novel_model_7014_5bd9a17a.1.5bd9b13d"/>
    <property type="gene ID" value="novel_gene_3692_5bd9a17a"/>
</dbReference>
<sequence length="73" mass="8892">MVLWDSIKESARAYEYIMRLIIFIPTAILSWFPFVSDFQTHLLFNQAFSRRFQISMIFAGRKDQRNQIVFFFF</sequence>
<name>A0A803RAE1_CANSA</name>
<keyword evidence="1" id="KW-0472">Membrane</keyword>
<dbReference type="EnsemblPlants" id="novel_model_7014_5bd9a17a.1.5bd9b13d">
    <property type="protein sequence ID" value="cds.novel_model_7014_5bd9a17a.1.5bd9b13d"/>
    <property type="gene ID" value="novel_gene_3692_5bd9a17a"/>
</dbReference>
<protein>
    <submittedName>
        <fullName evidence="2">Uncharacterized protein</fullName>
    </submittedName>
</protein>
<accession>A0A803RAE0</accession>
<dbReference type="PANTHER" id="PTHR12741:SF16">
    <property type="entry name" value="CALLOSE SYNTHASE 7"/>
    <property type="match status" value="1"/>
</dbReference>
<dbReference type="Proteomes" id="UP000596661">
    <property type="component" value="Unassembled WGS sequence"/>
</dbReference>
<proteinExistence type="predicted"/>
<dbReference type="EnsemblPlants" id="novel_model_7013_5bd9a17a">
    <property type="protein sequence ID" value="cds.novel_model_7013_5bd9a17a"/>
    <property type="gene ID" value="novel_gene_3692_5bd9a17a"/>
</dbReference>
<accession>A0A803RAE1</accession>
<keyword evidence="1" id="KW-1133">Transmembrane helix</keyword>
<evidence type="ECO:0000313" key="3">
    <source>
        <dbReference type="Proteomes" id="UP000596661"/>
    </source>
</evidence>
<organism evidence="2 3">
    <name type="scientific">Cannabis sativa</name>
    <name type="common">Hemp</name>
    <name type="synonym">Marijuana</name>
    <dbReference type="NCBI Taxonomy" id="3483"/>
    <lineage>
        <taxon>Eukaryota</taxon>
        <taxon>Viridiplantae</taxon>
        <taxon>Streptophyta</taxon>
        <taxon>Embryophyta</taxon>
        <taxon>Tracheophyta</taxon>
        <taxon>Spermatophyta</taxon>
        <taxon>Magnoliopsida</taxon>
        <taxon>eudicotyledons</taxon>
        <taxon>Gunneridae</taxon>
        <taxon>Pentapetalae</taxon>
        <taxon>rosids</taxon>
        <taxon>fabids</taxon>
        <taxon>Rosales</taxon>
        <taxon>Cannabaceae</taxon>
        <taxon>Cannabis</taxon>
    </lineage>
</organism>
<dbReference type="AlphaFoldDB" id="A0A803RAE1"/>
<reference evidence="3" key="1">
    <citation type="submission" date="2018-11" db="EMBL/GenBank/DDBJ databases">
        <authorList>
            <person name="Grassa J C."/>
        </authorList>
    </citation>
    <scope>NUCLEOTIDE SEQUENCE [LARGE SCALE GENOMIC DNA]</scope>
</reference>
<dbReference type="Gramene" id="novel_model_7013_5bd9a17a">
    <property type="protein sequence ID" value="cds.novel_model_7013_5bd9a17a"/>
    <property type="gene ID" value="novel_gene_3692_5bd9a17a"/>
</dbReference>
<evidence type="ECO:0000313" key="2">
    <source>
        <dbReference type="EnsemblPlants" id="cds.novel_model_7014_5bd9a17a.1.5bd9b13d"/>
    </source>
</evidence>
<dbReference type="PANTHER" id="PTHR12741">
    <property type="entry name" value="LYST-INTERACTING PROTEIN LIP5 DOPAMINE RESPONSIVE PROTEIN DRG-1"/>
    <property type="match status" value="1"/>
</dbReference>
<dbReference type="GO" id="GO:0003843">
    <property type="term" value="F:1,3-beta-D-glucan synthase activity"/>
    <property type="evidence" value="ECO:0007669"/>
    <property type="project" value="TreeGrafter"/>
</dbReference>
<evidence type="ECO:0000256" key="1">
    <source>
        <dbReference type="SAM" id="Phobius"/>
    </source>
</evidence>
<dbReference type="GO" id="GO:0005886">
    <property type="term" value="C:plasma membrane"/>
    <property type="evidence" value="ECO:0007669"/>
    <property type="project" value="TreeGrafter"/>
</dbReference>
<feature type="transmembrane region" description="Helical" evidence="1">
    <location>
        <begin position="16"/>
        <end position="34"/>
    </location>
</feature>
<reference evidence="2" key="2">
    <citation type="submission" date="2021-03" db="UniProtKB">
        <authorList>
            <consortium name="EnsemblPlants"/>
        </authorList>
    </citation>
    <scope>IDENTIFICATION</scope>
</reference>
<keyword evidence="1" id="KW-0812">Transmembrane</keyword>
<keyword evidence="3" id="KW-1185">Reference proteome</keyword>
<dbReference type="OMA" id="LMNDQIS"/>